<accession>A0ACC0RR10</accession>
<name>A0ACC0RR10_POPTR</name>
<dbReference type="Proteomes" id="UP000006729">
    <property type="component" value="Chromosome 17"/>
</dbReference>
<gene>
    <name evidence="1" type="ORF">POPTR_017G069550v4</name>
</gene>
<evidence type="ECO:0000313" key="2">
    <source>
        <dbReference type="Proteomes" id="UP000006729"/>
    </source>
</evidence>
<organism evidence="1 2">
    <name type="scientific">Populus trichocarpa</name>
    <name type="common">Western balsam poplar</name>
    <name type="synonym">Populus balsamifera subsp. trichocarpa</name>
    <dbReference type="NCBI Taxonomy" id="3694"/>
    <lineage>
        <taxon>Eukaryota</taxon>
        <taxon>Viridiplantae</taxon>
        <taxon>Streptophyta</taxon>
        <taxon>Embryophyta</taxon>
        <taxon>Tracheophyta</taxon>
        <taxon>Spermatophyta</taxon>
        <taxon>Magnoliopsida</taxon>
        <taxon>eudicotyledons</taxon>
        <taxon>Gunneridae</taxon>
        <taxon>Pentapetalae</taxon>
        <taxon>rosids</taxon>
        <taxon>fabids</taxon>
        <taxon>Malpighiales</taxon>
        <taxon>Salicaceae</taxon>
        <taxon>Saliceae</taxon>
        <taxon>Populus</taxon>
    </lineage>
</organism>
<comment type="caution">
    <text evidence="1">The sequence shown here is derived from an EMBL/GenBank/DDBJ whole genome shotgun (WGS) entry which is preliminary data.</text>
</comment>
<protein>
    <submittedName>
        <fullName evidence="1">Uncharacterized protein</fullName>
    </submittedName>
</protein>
<sequence length="107" mass="11720">MLLGSFACAVAWGCVVICWRFCLSYWLKIVLILLWFDGGGCDARVWDCLVSSCCVCAAFLALGFFVQQASLAFVAVQGSLFFFIKGVCPLCLNMSVYLTIGSPALFY</sequence>
<evidence type="ECO:0000313" key="1">
    <source>
        <dbReference type="EMBL" id="KAI9379230.1"/>
    </source>
</evidence>
<keyword evidence="2" id="KW-1185">Reference proteome</keyword>
<dbReference type="EMBL" id="CM009306">
    <property type="protein sequence ID" value="KAI9379230.1"/>
    <property type="molecule type" value="Genomic_DNA"/>
</dbReference>
<reference evidence="1 2" key="1">
    <citation type="journal article" date="2006" name="Science">
        <title>The genome of black cottonwood, Populus trichocarpa (Torr. &amp; Gray).</title>
        <authorList>
            <person name="Tuskan G.A."/>
            <person name="Difazio S."/>
            <person name="Jansson S."/>
            <person name="Bohlmann J."/>
            <person name="Grigoriev I."/>
            <person name="Hellsten U."/>
            <person name="Putnam N."/>
            <person name="Ralph S."/>
            <person name="Rombauts S."/>
            <person name="Salamov A."/>
            <person name="Schein J."/>
            <person name="Sterck L."/>
            <person name="Aerts A."/>
            <person name="Bhalerao R.R."/>
            <person name="Bhalerao R.P."/>
            <person name="Blaudez D."/>
            <person name="Boerjan W."/>
            <person name="Brun A."/>
            <person name="Brunner A."/>
            <person name="Busov V."/>
            <person name="Campbell M."/>
            <person name="Carlson J."/>
            <person name="Chalot M."/>
            <person name="Chapman J."/>
            <person name="Chen G.L."/>
            <person name="Cooper D."/>
            <person name="Coutinho P.M."/>
            <person name="Couturier J."/>
            <person name="Covert S."/>
            <person name="Cronk Q."/>
            <person name="Cunningham R."/>
            <person name="Davis J."/>
            <person name="Degroeve S."/>
            <person name="Dejardin A."/>
            <person name="Depamphilis C."/>
            <person name="Detter J."/>
            <person name="Dirks B."/>
            <person name="Dubchak I."/>
            <person name="Duplessis S."/>
            <person name="Ehlting J."/>
            <person name="Ellis B."/>
            <person name="Gendler K."/>
            <person name="Goodstein D."/>
            <person name="Gribskov M."/>
            <person name="Grimwood J."/>
            <person name="Groover A."/>
            <person name="Gunter L."/>
            <person name="Hamberger B."/>
            <person name="Heinze B."/>
            <person name="Helariutta Y."/>
            <person name="Henrissat B."/>
            <person name="Holligan D."/>
            <person name="Holt R."/>
            <person name="Huang W."/>
            <person name="Islam-Faridi N."/>
            <person name="Jones S."/>
            <person name="Jones-Rhoades M."/>
            <person name="Jorgensen R."/>
            <person name="Joshi C."/>
            <person name="Kangasjarvi J."/>
            <person name="Karlsson J."/>
            <person name="Kelleher C."/>
            <person name="Kirkpatrick R."/>
            <person name="Kirst M."/>
            <person name="Kohler A."/>
            <person name="Kalluri U."/>
            <person name="Larimer F."/>
            <person name="Leebens-Mack J."/>
            <person name="Leple J.C."/>
            <person name="Locascio P."/>
            <person name="Lou Y."/>
            <person name="Lucas S."/>
            <person name="Martin F."/>
            <person name="Montanini B."/>
            <person name="Napoli C."/>
            <person name="Nelson D.R."/>
            <person name="Nelson C."/>
            <person name="Nieminen K."/>
            <person name="Nilsson O."/>
            <person name="Pereda V."/>
            <person name="Peter G."/>
            <person name="Philippe R."/>
            <person name="Pilate G."/>
            <person name="Poliakov A."/>
            <person name="Razumovskaya J."/>
            <person name="Richardson P."/>
            <person name="Rinaldi C."/>
            <person name="Ritland K."/>
            <person name="Rouze P."/>
            <person name="Ryaboy D."/>
            <person name="Schmutz J."/>
            <person name="Schrader J."/>
            <person name="Segerman B."/>
            <person name="Shin H."/>
            <person name="Siddiqui A."/>
            <person name="Sterky F."/>
            <person name="Terry A."/>
            <person name="Tsai C.J."/>
            <person name="Uberbacher E."/>
            <person name="Unneberg P."/>
            <person name="Vahala J."/>
            <person name="Wall K."/>
            <person name="Wessler S."/>
            <person name="Yang G."/>
            <person name="Yin T."/>
            <person name="Douglas C."/>
            <person name="Marra M."/>
            <person name="Sandberg G."/>
            <person name="Van de Peer Y."/>
            <person name="Rokhsar D."/>
        </authorList>
    </citation>
    <scope>NUCLEOTIDE SEQUENCE [LARGE SCALE GENOMIC DNA]</scope>
    <source>
        <strain evidence="2">cv. Nisqually</strain>
    </source>
</reference>
<proteinExistence type="predicted"/>